<proteinExistence type="predicted"/>
<keyword evidence="2" id="KW-1185">Reference proteome</keyword>
<comment type="caution">
    <text evidence="1">The sequence shown here is derived from an EMBL/GenBank/DDBJ whole genome shotgun (WGS) entry which is preliminary data.</text>
</comment>
<reference evidence="1 2" key="1">
    <citation type="submission" date="2024-04" db="EMBL/GenBank/DDBJ databases">
        <authorList>
            <consortium name="Genoscope - CEA"/>
            <person name="William W."/>
        </authorList>
    </citation>
    <scope>NUCLEOTIDE SEQUENCE [LARGE SCALE GENOMIC DNA]</scope>
</reference>
<organism evidence="1 2">
    <name type="scientific">Lymnaea stagnalis</name>
    <name type="common">Great pond snail</name>
    <name type="synonym">Helix stagnalis</name>
    <dbReference type="NCBI Taxonomy" id="6523"/>
    <lineage>
        <taxon>Eukaryota</taxon>
        <taxon>Metazoa</taxon>
        <taxon>Spiralia</taxon>
        <taxon>Lophotrochozoa</taxon>
        <taxon>Mollusca</taxon>
        <taxon>Gastropoda</taxon>
        <taxon>Heterobranchia</taxon>
        <taxon>Euthyneura</taxon>
        <taxon>Panpulmonata</taxon>
        <taxon>Hygrophila</taxon>
        <taxon>Lymnaeoidea</taxon>
        <taxon>Lymnaeidae</taxon>
        <taxon>Lymnaea</taxon>
    </lineage>
</organism>
<accession>A0AAV2IMD3</accession>
<protein>
    <recommendedName>
        <fullName evidence="3">Ig-like domain-containing protein</fullName>
    </recommendedName>
</protein>
<evidence type="ECO:0008006" key="3">
    <source>
        <dbReference type="Google" id="ProtNLM"/>
    </source>
</evidence>
<gene>
    <name evidence="1" type="ORF">GSLYS_00019746001</name>
</gene>
<sequence>MTIPKGRAWVIKASGGKVPSQFDNRASIQLTLHVPDARCNDAGLYTCNAGFRPTNGVYVASCSQNRTFKGPCNRGMCLGSVDCTQFVRNMFLVLPVMLLWPRLL</sequence>
<dbReference type="EMBL" id="CAXITT010000803">
    <property type="protein sequence ID" value="CAL1546369.1"/>
    <property type="molecule type" value="Genomic_DNA"/>
</dbReference>
<dbReference type="SUPFAM" id="SSF48726">
    <property type="entry name" value="Immunoglobulin"/>
    <property type="match status" value="1"/>
</dbReference>
<name>A0AAV2IMD3_LYMST</name>
<dbReference type="AlphaFoldDB" id="A0AAV2IMD3"/>
<dbReference type="Proteomes" id="UP001497497">
    <property type="component" value="Unassembled WGS sequence"/>
</dbReference>
<dbReference type="InterPro" id="IPR036179">
    <property type="entry name" value="Ig-like_dom_sf"/>
</dbReference>
<evidence type="ECO:0000313" key="1">
    <source>
        <dbReference type="EMBL" id="CAL1546369.1"/>
    </source>
</evidence>
<evidence type="ECO:0000313" key="2">
    <source>
        <dbReference type="Proteomes" id="UP001497497"/>
    </source>
</evidence>